<name>A0A1H2EGJ6_9GAMM</name>
<dbReference type="Proteomes" id="UP000243924">
    <property type="component" value="Chromosome I"/>
</dbReference>
<dbReference type="InterPro" id="IPR011250">
    <property type="entry name" value="OMP/PagP_B-barrel"/>
</dbReference>
<feature type="signal peptide" evidence="1">
    <location>
        <begin position="1"/>
        <end position="26"/>
    </location>
</feature>
<dbReference type="Pfam" id="PF03922">
    <property type="entry name" value="OmpW"/>
    <property type="match status" value="1"/>
</dbReference>
<dbReference type="GO" id="GO:0019867">
    <property type="term" value="C:outer membrane"/>
    <property type="evidence" value="ECO:0007669"/>
    <property type="project" value="InterPro"/>
</dbReference>
<dbReference type="GO" id="GO:0055085">
    <property type="term" value="P:transmembrane transport"/>
    <property type="evidence" value="ECO:0007669"/>
    <property type="project" value="TreeGrafter"/>
</dbReference>
<dbReference type="SUPFAM" id="SSF56925">
    <property type="entry name" value="OMPA-like"/>
    <property type="match status" value="1"/>
</dbReference>
<dbReference type="PANTHER" id="PTHR36920:SF1">
    <property type="entry name" value="OUTER MEMBRANE PROTEIN W"/>
    <property type="match status" value="1"/>
</dbReference>
<dbReference type="GO" id="GO:0044384">
    <property type="term" value="C:host outer membrane"/>
    <property type="evidence" value="ECO:0007669"/>
    <property type="project" value="InterPro"/>
</dbReference>
<dbReference type="InterPro" id="IPR000758">
    <property type="entry name" value="Enterovir_OMP"/>
</dbReference>
<evidence type="ECO:0000313" key="3">
    <source>
        <dbReference type="Proteomes" id="UP000243924"/>
    </source>
</evidence>
<protein>
    <submittedName>
        <fullName evidence="2">Outer membrane protein</fullName>
    </submittedName>
</protein>
<reference evidence="3" key="1">
    <citation type="submission" date="2016-10" db="EMBL/GenBank/DDBJ databases">
        <authorList>
            <person name="Varghese N."/>
            <person name="Submissions S."/>
        </authorList>
    </citation>
    <scope>NUCLEOTIDE SEQUENCE [LARGE SCALE GENOMIC DNA]</scope>
    <source>
        <strain evidence="3">CECT 8338</strain>
    </source>
</reference>
<accession>A0A1H2EGJ6</accession>
<evidence type="ECO:0000256" key="1">
    <source>
        <dbReference type="SAM" id="SignalP"/>
    </source>
</evidence>
<evidence type="ECO:0000313" key="2">
    <source>
        <dbReference type="EMBL" id="SDT94256.1"/>
    </source>
</evidence>
<dbReference type="PROSITE" id="PS00695">
    <property type="entry name" value="ENT_VIR_OMP_2"/>
    <property type="match status" value="1"/>
</dbReference>
<dbReference type="STRING" id="1434072.SAMN05216210_0705"/>
<keyword evidence="3" id="KW-1185">Reference proteome</keyword>
<dbReference type="AlphaFoldDB" id="A0A1H2EGJ6"/>
<feature type="chain" id="PRO_5009273044" evidence="1">
    <location>
        <begin position="27"/>
        <end position="231"/>
    </location>
</feature>
<sequence length="231" mass="24390">MSRFTTQLAAGLLLAPALLAASVAQAYQAGDIIVRAGAVTVDPRESSSTLKFDGASIPGTGATVDSDTQLGLNFVYMLNSNLGIELLAATPFSHTVGVKGLGGGLDGKLADIKHLPPTLSAVWYPLQHQSAFQPYVGAGINYTTFFSEDLTGTRKAQGFSGLSLDDSWGLAVQIGADYMLSDNLMLNAQARYIDISTDASVNGPTALGYQQTKVKVDIDPWVYMVGLGYKF</sequence>
<organism evidence="2 3">
    <name type="scientific">Halopseudomonas salegens</name>
    <dbReference type="NCBI Taxonomy" id="1434072"/>
    <lineage>
        <taxon>Bacteria</taxon>
        <taxon>Pseudomonadati</taxon>
        <taxon>Pseudomonadota</taxon>
        <taxon>Gammaproteobacteria</taxon>
        <taxon>Pseudomonadales</taxon>
        <taxon>Pseudomonadaceae</taxon>
        <taxon>Halopseudomonas</taxon>
    </lineage>
</organism>
<gene>
    <name evidence="2" type="ORF">SAMN05216210_0705</name>
</gene>
<dbReference type="Gene3D" id="2.40.160.20">
    <property type="match status" value="1"/>
</dbReference>
<dbReference type="OrthoDB" id="9807574at2"/>
<dbReference type="InterPro" id="IPR005618">
    <property type="entry name" value="OMPW"/>
</dbReference>
<dbReference type="PANTHER" id="PTHR36920">
    <property type="match status" value="1"/>
</dbReference>
<proteinExistence type="predicted"/>
<keyword evidence="1" id="KW-0732">Signal</keyword>
<dbReference type="EMBL" id="LT629787">
    <property type="protein sequence ID" value="SDT94256.1"/>
    <property type="molecule type" value="Genomic_DNA"/>
</dbReference>
<dbReference type="RefSeq" id="WP_092384197.1">
    <property type="nucleotide sequence ID" value="NZ_LT629787.1"/>
</dbReference>